<feature type="transmembrane region" description="Helical" evidence="1">
    <location>
        <begin position="63"/>
        <end position="82"/>
    </location>
</feature>
<protein>
    <recommendedName>
        <fullName evidence="4">Integral membrane protein</fullName>
    </recommendedName>
</protein>
<dbReference type="RefSeq" id="WP_209687461.1">
    <property type="nucleotide sequence ID" value="NZ_JAGGLU010000013.1"/>
</dbReference>
<feature type="transmembrane region" description="Helical" evidence="1">
    <location>
        <begin position="12"/>
        <end position="31"/>
    </location>
</feature>
<sequence length="117" mass="12539">MKDMIKLKITTALTEFICLSYLLYVGSASGWDTILQLPLLLIPIMMVVSPILAAIIPKYVASYTVISVICAIPDIVIALVVLPSGNPFPGIVGTIEVITIACLIAGLLILVERKIES</sequence>
<evidence type="ECO:0008006" key="4">
    <source>
        <dbReference type="Google" id="ProtNLM"/>
    </source>
</evidence>
<proteinExistence type="predicted"/>
<gene>
    <name evidence="2" type="ORF">J2Z60_001932</name>
</gene>
<evidence type="ECO:0000313" key="2">
    <source>
        <dbReference type="EMBL" id="MBP2058743.1"/>
    </source>
</evidence>
<keyword evidence="3" id="KW-1185">Reference proteome</keyword>
<dbReference type="Proteomes" id="UP001519292">
    <property type="component" value="Unassembled WGS sequence"/>
</dbReference>
<name>A0ABS4MGE3_9LACO</name>
<evidence type="ECO:0000256" key="1">
    <source>
        <dbReference type="SAM" id="Phobius"/>
    </source>
</evidence>
<reference evidence="2 3" key="1">
    <citation type="submission" date="2021-03" db="EMBL/GenBank/DDBJ databases">
        <title>Genomic Encyclopedia of Type Strains, Phase IV (KMG-IV): sequencing the most valuable type-strain genomes for metagenomic binning, comparative biology and taxonomic classification.</title>
        <authorList>
            <person name="Goeker M."/>
        </authorList>
    </citation>
    <scope>NUCLEOTIDE SEQUENCE [LARGE SCALE GENOMIC DNA]</scope>
    <source>
        <strain evidence="2 3">DSM 101872</strain>
    </source>
</reference>
<keyword evidence="1" id="KW-0812">Transmembrane</keyword>
<dbReference type="EMBL" id="JAGGLU010000013">
    <property type="protein sequence ID" value="MBP2058743.1"/>
    <property type="molecule type" value="Genomic_DNA"/>
</dbReference>
<comment type="caution">
    <text evidence="2">The sequence shown here is derived from an EMBL/GenBank/DDBJ whole genome shotgun (WGS) entry which is preliminary data.</text>
</comment>
<feature type="transmembrane region" description="Helical" evidence="1">
    <location>
        <begin position="37"/>
        <end position="56"/>
    </location>
</feature>
<keyword evidence="1" id="KW-1133">Transmembrane helix</keyword>
<organism evidence="2 3">
    <name type="scientific">Lactobacillus colini</name>
    <dbReference type="NCBI Taxonomy" id="1819254"/>
    <lineage>
        <taxon>Bacteria</taxon>
        <taxon>Bacillati</taxon>
        <taxon>Bacillota</taxon>
        <taxon>Bacilli</taxon>
        <taxon>Lactobacillales</taxon>
        <taxon>Lactobacillaceae</taxon>
        <taxon>Lactobacillus</taxon>
    </lineage>
</organism>
<accession>A0ABS4MGE3</accession>
<evidence type="ECO:0000313" key="3">
    <source>
        <dbReference type="Proteomes" id="UP001519292"/>
    </source>
</evidence>
<feature type="transmembrane region" description="Helical" evidence="1">
    <location>
        <begin position="88"/>
        <end position="111"/>
    </location>
</feature>
<keyword evidence="1" id="KW-0472">Membrane</keyword>